<sequence>MIRKGNGMEDLVSFVESKGGHIRQNEQGELDSIYLYNCNVADHDLDIFTRLGANEIALLDFSGTQVTDEVLAKLASLQHLEYLELGHTTITGTGFANVTFTSLKKLSFRGCDQLNVDGFQQIVKCQNLEKLDLVESNIDDPFLQEIAKLPRLKTLWADHTRLTNAGLQYLNNMTQLRSFTLDKTAVTREGMQELWKHLPDLNNGFIM</sequence>
<evidence type="ECO:0000313" key="1">
    <source>
        <dbReference type="EMBL" id="QGQ26454.1"/>
    </source>
</evidence>
<dbReference type="Proteomes" id="UP000427281">
    <property type="component" value="Chromosome"/>
</dbReference>
<dbReference type="EMBL" id="CP043930">
    <property type="protein sequence ID" value="QGQ26454.1"/>
    <property type="molecule type" value="Genomic_DNA"/>
</dbReference>
<dbReference type="InterPro" id="IPR001611">
    <property type="entry name" value="Leu-rich_rpt"/>
</dbReference>
<dbReference type="Gene3D" id="3.80.10.10">
    <property type="entry name" value="Ribonuclease Inhibitor"/>
    <property type="match status" value="2"/>
</dbReference>
<evidence type="ECO:0008006" key="3">
    <source>
        <dbReference type="Google" id="ProtNLM"/>
    </source>
</evidence>
<dbReference type="SUPFAM" id="SSF52047">
    <property type="entry name" value="RNI-like"/>
    <property type="match status" value="1"/>
</dbReference>
<dbReference type="InterPro" id="IPR051341">
    <property type="entry name" value="Zyg-11_UBL_adapter"/>
</dbReference>
<gene>
    <name evidence="1" type="ORF">F1728_28915</name>
</gene>
<dbReference type="PANTHER" id="PTHR12904">
    <property type="match status" value="1"/>
</dbReference>
<accession>A0A6I6AI99</accession>
<reference evidence="1 2" key="1">
    <citation type="submission" date="2019-09" db="EMBL/GenBank/DDBJ databases">
        <title>Gimesia benthica sp. nov., a novel bacterium isolated from deep-sea water of the Northwest Indian Ocean.</title>
        <authorList>
            <person name="Dai X."/>
        </authorList>
    </citation>
    <scope>NUCLEOTIDE SEQUENCE [LARGE SCALE GENOMIC DNA]</scope>
    <source>
        <strain evidence="1 2">E7</strain>
    </source>
</reference>
<dbReference type="AlphaFoldDB" id="A0A6I6AI99"/>
<organism evidence="1 2">
    <name type="scientific">Gimesia benthica</name>
    <dbReference type="NCBI Taxonomy" id="2608982"/>
    <lineage>
        <taxon>Bacteria</taxon>
        <taxon>Pseudomonadati</taxon>
        <taxon>Planctomycetota</taxon>
        <taxon>Planctomycetia</taxon>
        <taxon>Planctomycetales</taxon>
        <taxon>Planctomycetaceae</taxon>
        <taxon>Gimesia</taxon>
    </lineage>
</organism>
<protein>
    <recommendedName>
        <fullName evidence="3">Leucine-rich repeat domain-containing protein</fullName>
    </recommendedName>
</protein>
<proteinExistence type="predicted"/>
<dbReference type="PANTHER" id="PTHR12904:SF23">
    <property type="entry name" value="PROTEIN ZER-1 HOMOLOG"/>
    <property type="match status" value="1"/>
</dbReference>
<name>A0A6I6AI99_9PLAN</name>
<dbReference type="InterPro" id="IPR032675">
    <property type="entry name" value="LRR_dom_sf"/>
</dbReference>
<dbReference type="KEGG" id="gim:F1728_28915"/>
<evidence type="ECO:0000313" key="2">
    <source>
        <dbReference type="Proteomes" id="UP000427281"/>
    </source>
</evidence>
<dbReference type="Pfam" id="PF13516">
    <property type="entry name" value="LRR_6"/>
    <property type="match status" value="2"/>
</dbReference>
<keyword evidence="2" id="KW-1185">Reference proteome</keyword>